<proteinExistence type="predicted"/>
<reference evidence="1 2" key="1">
    <citation type="journal article" date="2018" name="BMC Genomics">
        <title>Comparative genome analyses reveal sequence features reflecting distinct modes of host-adaptation between dicot and monocot powdery mildew.</title>
        <authorList>
            <person name="Wu Y."/>
            <person name="Ma X."/>
            <person name="Pan Z."/>
            <person name="Kale S.D."/>
            <person name="Song Y."/>
            <person name="King H."/>
            <person name="Zhang Q."/>
            <person name="Presley C."/>
            <person name="Deng X."/>
            <person name="Wei C.I."/>
            <person name="Xiao S."/>
        </authorList>
    </citation>
    <scope>NUCLEOTIDE SEQUENCE [LARGE SCALE GENOMIC DNA]</scope>
    <source>
        <strain evidence="1">UCSC1</strain>
    </source>
</reference>
<feature type="non-terminal residue" evidence="1">
    <location>
        <position position="106"/>
    </location>
</feature>
<accession>A0A420HYQ7</accession>
<dbReference type="EMBL" id="MCBR01014667">
    <property type="protein sequence ID" value="RKF62562.1"/>
    <property type="molecule type" value="Genomic_DNA"/>
</dbReference>
<organism evidence="1 2">
    <name type="scientific">Golovinomyces cichoracearum</name>
    <dbReference type="NCBI Taxonomy" id="62708"/>
    <lineage>
        <taxon>Eukaryota</taxon>
        <taxon>Fungi</taxon>
        <taxon>Dikarya</taxon>
        <taxon>Ascomycota</taxon>
        <taxon>Pezizomycotina</taxon>
        <taxon>Leotiomycetes</taxon>
        <taxon>Erysiphales</taxon>
        <taxon>Erysiphaceae</taxon>
        <taxon>Golovinomyces</taxon>
    </lineage>
</organism>
<evidence type="ECO:0000313" key="1">
    <source>
        <dbReference type="EMBL" id="RKF62562.1"/>
    </source>
</evidence>
<sequence length="106" mass="12135">MEKLLCSSKIEPNVQCSPLPKLDNTGKKPYKVKIASISATAMDTFFLKKQNTGENYNQRHDYEIYICSISDIDHDLHRRNQEKKTKETEIAEMGISNISSEKLLEA</sequence>
<protein>
    <submittedName>
        <fullName evidence="1">Uncharacterized protein</fullName>
    </submittedName>
</protein>
<dbReference type="AlphaFoldDB" id="A0A420HYQ7"/>
<dbReference type="Proteomes" id="UP000285405">
    <property type="component" value="Unassembled WGS sequence"/>
</dbReference>
<name>A0A420HYQ7_9PEZI</name>
<gene>
    <name evidence="1" type="ORF">GcC1_146013</name>
</gene>
<comment type="caution">
    <text evidence="1">The sequence shown here is derived from an EMBL/GenBank/DDBJ whole genome shotgun (WGS) entry which is preliminary data.</text>
</comment>
<evidence type="ECO:0000313" key="2">
    <source>
        <dbReference type="Proteomes" id="UP000285405"/>
    </source>
</evidence>